<keyword evidence="2" id="KW-1185">Reference proteome</keyword>
<evidence type="ECO:0000313" key="1">
    <source>
        <dbReference type="EMBL" id="MDC0707227.1"/>
    </source>
</evidence>
<organism evidence="1 2">
    <name type="scientific">Stigmatella ashevillensis</name>
    <dbReference type="NCBI Taxonomy" id="2995309"/>
    <lineage>
        <taxon>Bacteria</taxon>
        <taxon>Pseudomonadati</taxon>
        <taxon>Myxococcota</taxon>
        <taxon>Myxococcia</taxon>
        <taxon>Myxococcales</taxon>
        <taxon>Cystobacterineae</taxon>
        <taxon>Archangiaceae</taxon>
        <taxon>Stigmatella</taxon>
    </lineage>
</organism>
<comment type="caution">
    <text evidence="1">The sequence shown here is derived from an EMBL/GenBank/DDBJ whole genome shotgun (WGS) entry which is preliminary data.</text>
</comment>
<dbReference type="RefSeq" id="WP_272134470.1">
    <property type="nucleotide sequence ID" value="NZ_JAQNDM010000001.1"/>
</dbReference>
<evidence type="ECO:0000313" key="2">
    <source>
        <dbReference type="Proteomes" id="UP001221838"/>
    </source>
</evidence>
<protein>
    <submittedName>
        <fullName evidence="1">Uncharacterized protein</fullName>
    </submittedName>
</protein>
<dbReference type="Proteomes" id="UP001221838">
    <property type="component" value="Unassembled WGS sequence"/>
</dbReference>
<accession>A0ABT5D0N5</accession>
<proteinExistence type="predicted"/>
<gene>
    <name evidence="1" type="ORF">POL68_01975</name>
</gene>
<name>A0ABT5D0N5_9BACT</name>
<reference evidence="1 2" key="1">
    <citation type="submission" date="2022-11" db="EMBL/GenBank/DDBJ databases">
        <title>Minimal conservation of predation-associated metabolite biosynthetic gene clusters underscores biosynthetic potential of Myxococcota including descriptions for ten novel species: Archangium lansinium sp. nov., Myxococcus landrumus sp. nov., Nannocystis bai.</title>
        <authorList>
            <person name="Ahearne A."/>
            <person name="Stevens C."/>
            <person name="Dowd S."/>
        </authorList>
    </citation>
    <scope>NUCLEOTIDE SEQUENCE [LARGE SCALE GENOMIC DNA]</scope>
    <source>
        <strain evidence="1 2">NCWAL01</strain>
    </source>
</reference>
<dbReference type="EMBL" id="JAQNDM010000001">
    <property type="protein sequence ID" value="MDC0707227.1"/>
    <property type="molecule type" value="Genomic_DNA"/>
</dbReference>
<sequence>MTYISDFDVEDILATLESVSQEHGADSKERGAVQLAAIALLYARHLRKLDDFRKYYREFFDPSYTVKVSREFSTQKEADDWLTSGGANDGERVKIAGKGFHIVQLSKGLRFIYAPLPEELGPPESDSD</sequence>